<accession>A0A6L5EG71</accession>
<protein>
    <submittedName>
        <fullName evidence="2">Uncharacterized protein</fullName>
    </submittedName>
</protein>
<evidence type="ECO:0000313" key="3">
    <source>
        <dbReference type="Proteomes" id="UP000475079"/>
    </source>
</evidence>
<proteinExistence type="predicted"/>
<dbReference type="Proteomes" id="UP000475079">
    <property type="component" value="Unassembled WGS sequence"/>
</dbReference>
<comment type="caution">
    <text evidence="2">The sequence shown here is derived from an EMBL/GenBank/DDBJ whole genome shotgun (WGS) entry which is preliminary data.</text>
</comment>
<reference evidence="2 3" key="1">
    <citation type="submission" date="2019-10" db="EMBL/GenBank/DDBJ databases">
        <title>Characterization of a new Citrobacter species.</title>
        <authorList>
            <person name="Goncalves Ribeiro T."/>
            <person name="Izdebski R."/>
            <person name="Urbanowicz P."/>
            <person name="Carmeli Y."/>
            <person name="Gniadkowski M."/>
            <person name="Peixe L."/>
        </authorList>
    </citation>
    <scope>NUCLEOTIDE SEQUENCE [LARGE SCALE GENOMIC DNA]</scope>
    <source>
        <strain evidence="2 3">NMI7905_11</strain>
    </source>
</reference>
<dbReference type="AlphaFoldDB" id="A0A6L5EG71"/>
<sequence length="163" mass="17813">MTASEAITAITDKLGQSAGEEIQKRYSNNSLNSIFWGDAHQETVVYFIPDTAVDPIEPVAYKIRFSFSNPDLLLKSAIEKYGEPSVSDAQSGRYIWCKALAEKTNKCDDSKSELTLTTREVEDTGILTLSDPTVSFDASRTATATPDKDQSAAEDNQGPLPQL</sequence>
<evidence type="ECO:0000256" key="1">
    <source>
        <dbReference type="SAM" id="MobiDB-lite"/>
    </source>
</evidence>
<name>A0A6L5EG71_9ENTR</name>
<organism evidence="2 3">
    <name type="scientific">Citrobacter telavivensis</name>
    <dbReference type="NCBI Taxonomy" id="2653932"/>
    <lineage>
        <taxon>Bacteria</taxon>
        <taxon>Pseudomonadati</taxon>
        <taxon>Pseudomonadota</taxon>
        <taxon>Gammaproteobacteria</taxon>
        <taxon>Enterobacterales</taxon>
        <taxon>Enterobacteriaceae</taxon>
        <taxon>Citrobacter</taxon>
    </lineage>
</organism>
<gene>
    <name evidence="2" type="ORF">GBB84_26930</name>
</gene>
<evidence type="ECO:0000313" key="2">
    <source>
        <dbReference type="EMBL" id="MPQ54512.1"/>
    </source>
</evidence>
<dbReference type="EMBL" id="WHIY01000032">
    <property type="protein sequence ID" value="MPQ54512.1"/>
    <property type="molecule type" value="Genomic_DNA"/>
</dbReference>
<keyword evidence="3" id="KW-1185">Reference proteome</keyword>
<feature type="region of interest" description="Disordered" evidence="1">
    <location>
        <begin position="137"/>
        <end position="163"/>
    </location>
</feature>